<protein>
    <recommendedName>
        <fullName evidence="3">Spore coat associated protein CotJA</fullName>
    </recommendedName>
</protein>
<dbReference type="eggNOG" id="ENOG50303KY">
    <property type="taxonomic scope" value="Bacteria"/>
</dbReference>
<accession>R1CLT7</accession>
<dbReference type="Pfam" id="PF11007">
    <property type="entry name" value="CotJA"/>
    <property type="match status" value="1"/>
</dbReference>
<gene>
    <name evidence="1" type="ORF">L21TH_2313</name>
</gene>
<dbReference type="STRING" id="1304284.L21TH_2313"/>
<reference evidence="1 2" key="1">
    <citation type="journal article" date="2015" name="Geomicrobiol. J.">
        <title>Caldisalinibacter kiritimatiensis gen. nov., sp. nov., a moderately thermohalophilic thiosulfate-reducing bacterium from a hypersaline microbial mat.</title>
        <authorList>
            <person name="Ben Hania W."/>
            <person name="Joseph M."/>
            <person name="Fiebig A."/>
            <person name="Bunk B."/>
            <person name="Klenk H.-P."/>
            <person name="Fardeau M.-L."/>
            <person name="Spring S."/>
        </authorList>
    </citation>
    <scope>NUCLEOTIDE SEQUENCE [LARGE SCALE GENOMIC DNA]</scope>
    <source>
        <strain evidence="1 2">L21-TH-D2</strain>
    </source>
</reference>
<keyword evidence="2" id="KW-1185">Reference proteome</keyword>
<dbReference type="Proteomes" id="UP000013378">
    <property type="component" value="Unassembled WGS sequence"/>
</dbReference>
<evidence type="ECO:0008006" key="3">
    <source>
        <dbReference type="Google" id="ProtNLM"/>
    </source>
</evidence>
<proteinExistence type="predicted"/>
<evidence type="ECO:0000313" key="1">
    <source>
        <dbReference type="EMBL" id="EOC99670.1"/>
    </source>
</evidence>
<name>R1CLT7_9FIRM</name>
<evidence type="ECO:0000313" key="2">
    <source>
        <dbReference type="Proteomes" id="UP000013378"/>
    </source>
</evidence>
<organism evidence="1 2">
    <name type="scientific">Caldisalinibacter kiritimatiensis</name>
    <dbReference type="NCBI Taxonomy" id="1304284"/>
    <lineage>
        <taxon>Bacteria</taxon>
        <taxon>Bacillati</taxon>
        <taxon>Bacillota</taxon>
        <taxon>Tissierellia</taxon>
        <taxon>Tissierellales</taxon>
        <taxon>Thermohalobacteraceae</taxon>
        <taxon>Caldisalinibacter</taxon>
    </lineage>
</organism>
<sequence>MENQMYPNCNQPIMQPEFRLARAYIPFQVMGMVYDCEKALKRGTLFPELYIPYKYEHKYK</sequence>
<dbReference type="RefSeq" id="WP_006316489.1">
    <property type="nucleotide sequence ID" value="NZ_ARZA01000256.1"/>
</dbReference>
<comment type="caution">
    <text evidence="1">The sequence shown here is derived from an EMBL/GenBank/DDBJ whole genome shotgun (WGS) entry which is preliminary data.</text>
</comment>
<dbReference type="InterPro" id="IPR020256">
    <property type="entry name" value="Spore_coat_CotJA"/>
</dbReference>
<dbReference type="EMBL" id="ARZA01000256">
    <property type="protein sequence ID" value="EOC99670.1"/>
    <property type="molecule type" value="Genomic_DNA"/>
</dbReference>
<dbReference type="PATRIC" id="fig|1304284.3.peg.2262"/>
<dbReference type="AlphaFoldDB" id="R1CLT7"/>